<feature type="transmembrane region" description="Helical" evidence="5">
    <location>
        <begin position="125"/>
        <end position="146"/>
    </location>
</feature>
<organism evidence="8 9">
    <name type="scientific">Streptomyces collinus (strain DSM 40733 / Tue 365)</name>
    <dbReference type="NCBI Taxonomy" id="1214242"/>
    <lineage>
        <taxon>Bacteria</taxon>
        <taxon>Bacillati</taxon>
        <taxon>Actinomycetota</taxon>
        <taxon>Actinomycetes</taxon>
        <taxon>Kitasatosporales</taxon>
        <taxon>Streptomycetaceae</taxon>
        <taxon>Streptomyces</taxon>
    </lineage>
</organism>
<dbReference type="PATRIC" id="fig|1214242.5.peg.417"/>
<dbReference type="Proteomes" id="UP000015423">
    <property type="component" value="Chromosome"/>
</dbReference>
<evidence type="ECO:0000256" key="2">
    <source>
        <dbReference type="ARBA" id="ARBA00022692"/>
    </source>
</evidence>
<reference evidence="9" key="1">
    <citation type="submission" date="2012-10" db="EMBL/GenBank/DDBJ databases">
        <title>The complete genome sequence of Streptomyces collinus Tu 365.</title>
        <authorList>
            <person name="Ruckert C."/>
            <person name="Szczepanowski R."/>
            <person name="Goesmann A."/>
            <person name="Pross E.K."/>
            <person name="Musiol E.M."/>
            <person name="Blin K."/>
            <person name="Wohlleben W."/>
            <person name="Puhler A."/>
            <person name="Weber T."/>
            <person name="Kalinowski J."/>
        </authorList>
    </citation>
    <scope>NUCLEOTIDE SEQUENCE [LARGE SCALE GENOMIC DNA]</scope>
    <source>
        <strain evidence="9">DSM 40733 / Tue 365</strain>
    </source>
</reference>
<dbReference type="EMBL" id="CP006259">
    <property type="protein sequence ID" value="AGS67239.1"/>
    <property type="molecule type" value="Genomic_DNA"/>
</dbReference>
<feature type="domain" description="Major facilitator superfamily (MFS) profile" evidence="6">
    <location>
        <begin position="1"/>
        <end position="374"/>
    </location>
</feature>
<dbReference type="eggNOG" id="COG2814">
    <property type="taxonomic scope" value="Bacteria"/>
</dbReference>
<reference evidence="8 9" key="2">
    <citation type="journal article" date="2013" name="J. Biotechnol.">
        <title>Complete genome sequence of the kirromycin producer Streptomyces collinus Tu 365 consisting of a linear chromosome and two linear plasmids.</title>
        <authorList>
            <person name="Ruckert C."/>
            <person name="Szczepanowski R."/>
            <person name="Albersmeier A."/>
            <person name="Goesmann A."/>
            <person name="Iftime D."/>
            <person name="Musiol E.M."/>
            <person name="Blin K."/>
            <person name="Wohlleben W."/>
            <person name="Puhler A."/>
            <person name="Kalinowski J."/>
            <person name="Weber T."/>
        </authorList>
    </citation>
    <scope>NUCLEOTIDE SEQUENCE [LARGE SCALE GENOMIC DNA]</scope>
    <source>
        <strain evidence="9">DSM 40733 / Tue 365</strain>
        <strain evidence="8">Tu 365</strain>
    </source>
</reference>
<comment type="subcellular location">
    <subcellularLocation>
        <location evidence="1">Cell membrane</location>
        <topology evidence="1">Multi-pass membrane protein</topology>
    </subcellularLocation>
</comment>
<dbReference type="EMBL" id="CP006259">
    <property type="protein sequence ID" value="AGS73455.1"/>
    <property type="molecule type" value="Genomic_DNA"/>
</dbReference>
<dbReference type="InterPro" id="IPR011701">
    <property type="entry name" value="MFS"/>
</dbReference>
<feature type="transmembrane region" description="Helical" evidence="5">
    <location>
        <begin position="34"/>
        <end position="53"/>
    </location>
</feature>
<dbReference type="InterPro" id="IPR052714">
    <property type="entry name" value="MFS_Exporter"/>
</dbReference>
<feature type="transmembrane region" description="Helical" evidence="5">
    <location>
        <begin position="7"/>
        <end position="28"/>
    </location>
</feature>
<keyword evidence="2 5" id="KW-0812">Transmembrane</keyword>
<feature type="transmembrane region" description="Helical" evidence="5">
    <location>
        <begin position="297"/>
        <end position="316"/>
    </location>
</feature>
<name>S5VZL3_STRC3</name>
<dbReference type="GO" id="GO:0022857">
    <property type="term" value="F:transmembrane transporter activity"/>
    <property type="evidence" value="ECO:0007669"/>
    <property type="project" value="InterPro"/>
</dbReference>
<keyword evidence="3 5" id="KW-1133">Transmembrane helix</keyword>
<proteinExistence type="predicted"/>
<evidence type="ECO:0000256" key="5">
    <source>
        <dbReference type="SAM" id="Phobius"/>
    </source>
</evidence>
<feature type="transmembrane region" description="Helical" evidence="5">
    <location>
        <begin position="328"/>
        <end position="348"/>
    </location>
</feature>
<keyword evidence="4 5" id="KW-0472">Membrane</keyword>
<evidence type="ECO:0000313" key="8">
    <source>
        <dbReference type="EMBL" id="AGS73455.1"/>
    </source>
</evidence>
<dbReference type="InterPro" id="IPR036259">
    <property type="entry name" value="MFS_trans_sf"/>
</dbReference>
<evidence type="ECO:0000313" key="9">
    <source>
        <dbReference type="Proteomes" id="UP000015423"/>
    </source>
</evidence>
<accession>S5VZL3</accession>
<dbReference type="HOGENOM" id="CLU_001265_10_13_11"/>
<reference evidence="8" key="3">
    <citation type="submission" date="2015-08" db="EMBL/GenBank/DDBJ databases">
        <authorList>
            <person name="Weber T."/>
            <person name="Iftime D."/>
        </authorList>
    </citation>
    <scope>NUCLEOTIDE SEQUENCE</scope>
    <source>
        <strain evidence="8">Tu 365</strain>
    </source>
</reference>
<dbReference type="Gene3D" id="1.20.1250.20">
    <property type="entry name" value="MFS general substrate transporter like domains"/>
    <property type="match status" value="1"/>
</dbReference>
<feature type="transmembrane region" description="Helical" evidence="5">
    <location>
        <begin position="236"/>
        <end position="256"/>
    </location>
</feature>
<gene>
    <name evidence="7" type="ORF">B446_02035</name>
    <name evidence="8" type="ORF">B446_33255</name>
</gene>
<dbReference type="AlphaFoldDB" id="S5VZL3"/>
<feature type="transmembrane region" description="Helical" evidence="5">
    <location>
        <begin position="95"/>
        <end position="118"/>
    </location>
</feature>
<evidence type="ECO:0000256" key="1">
    <source>
        <dbReference type="ARBA" id="ARBA00004651"/>
    </source>
</evidence>
<evidence type="ECO:0000256" key="4">
    <source>
        <dbReference type="ARBA" id="ARBA00023136"/>
    </source>
</evidence>
<protein>
    <submittedName>
        <fullName evidence="8">Major facilitator transporter</fullName>
    </submittedName>
</protein>
<dbReference type="GO" id="GO:0005886">
    <property type="term" value="C:plasma membrane"/>
    <property type="evidence" value="ECO:0007669"/>
    <property type="project" value="UniProtKB-SubCell"/>
</dbReference>
<dbReference type="PANTHER" id="PTHR23531">
    <property type="entry name" value="QUINOLENE RESISTANCE PROTEIN NORA"/>
    <property type="match status" value="1"/>
</dbReference>
<dbReference type="Pfam" id="PF07690">
    <property type="entry name" value="MFS_1"/>
    <property type="match status" value="1"/>
</dbReference>
<evidence type="ECO:0000256" key="3">
    <source>
        <dbReference type="ARBA" id="ARBA00022989"/>
    </source>
</evidence>
<dbReference type="STRING" id="1214242.B446_02035"/>
<feature type="transmembrane region" description="Helical" evidence="5">
    <location>
        <begin position="268"/>
        <end position="291"/>
    </location>
</feature>
<feature type="transmembrane region" description="Helical" evidence="5">
    <location>
        <begin position="354"/>
        <end position="372"/>
    </location>
</feature>
<evidence type="ECO:0000313" key="7">
    <source>
        <dbReference type="EMBL" id="AGS67239.1"/>
    </source>
</evidence>
<sequence length="380" mass="37655">MLSRALLLRLVSVVAVTVSFFLLLSAVPTHAGRGAAGLATGALMLSTVLGELAGPRILGRYGHRGPLAAGLFLLGAPALALPLDDGAAWTASMCLVRGLGFGLTMVAGGALTAALIPAERRGEGLALVGVVGGVPALVTLPLGVWMCEHLGYAPLTVTAGLAALAAIPTVAALRELQPPDGSGAPAVGADTRALGMVAAVRTAGLRRPTSVFFATALAAGILVTFLPLAVAHGSAGIATAALLVQSSASTAARYAAGRYGDRRGATRLVAPGLLASAAGLSVLAATAGPVAVLTGTALFGAGFGVVQNATLTVMYGRVSRSSYGTVSALWNLAYDGGMGIGAAGFSLLTAHTGYAWGFALTALLMLTALGPATRDRRSAP</sequence>
<dbReference type="PROSITE" id="PS50850">
    <property type="entry name" value="MFS"/>
    <property type="match status" value="1"/>
</dbReference>
<dbReference type="KEGG" id="sci:B446_02035"/>
<dbReference type="PANTHER" id="PTHR23531:SF1">
    <property type="entry name" value="QUINOLENE RESISTANCE PROTEIN NORA"/>
    <property type="match status" value="1"/>
</dbReference>
<feature type="transmembrane region" description="Helical" evidence="5">
    <location>
        <begin position="211"/>
        <end position="230"/>
    </location>
</feature>
<feature type="transmembrane region" description="Helical" evidence="5">
    <location>
        <begin position="65"/>
        <end position="83"/>
    </location>
</feature>
<dbReference type="InterPro" id="IPR020846">
    <property type="entry name" value="MFS_dom"/>
</dbReference>
<keyword evidence="9" id="KW-1185">Reference proteome</keyword>
<dbReference type="KEGG" id="sci:B446_33255"/>
<dbReference type="SUPFAM" id="SSF103473">
    <property type="entry name" value="MFS general substrate transporter"/>
    <property type="match status" value="1"/>
</dbReference>
<evidence type="ECO:0000259" key="6">
    <source>
        <dbReference type="PROSITE" id="PS50850"/>
    </source>
</evidence>
<feature type="transmembrane region" description="Helical" evidence="5">
    <location>
        <begin position="152"/>
        <end position="173"/>
    </location>
</feature>